<evidence type="ECO:0000313" key="4">
    <source>
        <dbReference type="EMBL" id="MBP2327096.1"/>
    </source>
</evidence>
<dbReference type="PANTHER" id="PTHR43364">
    <property type="entry name" value="NADH-SPECIFIC METHYLGLYOXAL REDUCTASE-RELATED"/>
    <property type="match status" value="1"/>
</dbReference>
<dbReference type="SUPFAM" id="SSF51430">
    <property type="entry name" value="NAD(P)-linked oxidoreductase"/>
    <property type="match status" value="1"/>
</dbReference>
<comment type="caution">
    <text evidence="4">The sequence shown here is derived from an EMBL/GenBank/DDBJ whole genome shotgun (WGS) entry which is preliminary data.</text>
</comment>
<dbReference type="Pfam" id="PF00248">
    <property type="entry name" value="Aldo_ket_red"/>
    <property type="match status" value="1"/>
</dbReference>
<evidence type="ECO:0000256" key="1">
    <source>
        <dbReference type="ARBA" id="ARBA00023002"/>
    </source>
</evidence>
<name>A0ABS4TRS6_9PSEU</name>
<keyword evidence="5" id="KW-1185">Reference proteome</keyword>
<dbReference type="InterPro" id="IPR050523">
    <property type="entry name" value="AKR_Detox_Biosynth"/>
</dbReference>
<dbReference type="Gene3D" id="3.20.20.100">
    <property type="entry name" value="NADP-dependent oxidoreductase domain"/>
    <property type="match status" value="2"/>
</dbReference>
<organism evidence="4 5">
    <name type="scientific">Kibdelosporangium banguiense</name>
    <dbReference type="NCBI Taxonomy" id="1365924"/>
    <lineage>
        <taxon>Bacteria</taxon>
        <taxon>Bacillati</taxon>
        <taxon>Actinomycetota</taxon>
        <taxon>Actinomycetes</taxon>
        <taxon>Pseudonocardiales</taxon>
        <taxon>Pseudonocardiaceae</taxon>
        <taxon>Kibdelosporangium</taxon>
    </lineage>
</organism>
<reference evidence="4 5" key="1">
    <citation type="submission" date="2021-03" db="EMBL/GenBank/DDBJ databases">
        <title>Sequencing the genomes of 1000 actinobacteria strains.</title>
        <authorList>
            <person name="Klenk H.-P."/>
        </authorList>
    </citation>
    <scope>NUCLEOTIDE SEQUENCE [LARGE SCALE GENOMIC DNA]</scope>
    <source>
        <strain evidence="4 5">DSM 46670</strain>
    </source>
</reference>
<dbReference type="EMBL" id="JAGINW010000001">
    <property type="protein sequence ID" value="MBP2327096.1"/>
    <property type="molecule type" value="Genomic_DNA"/>
</dbReference>
<gene>
    <name evidence="4" type="ORF">JOF56_007481</name>
</gene>
<dbReference type="PANTHER" id="PTHR43364:SF4">
    <property type="entry name" value="NAD(P)-LINKED OXIDOREDUCTASE SUPERFAMILY PROTEIN"/>
    <property type="match status" value="1"/>
</dbReference>
<dbReference type="Proteomes" id="UP001519332">
    <property type="component" value="Unassembled WGS sequence"/>
</dbReference>
<sequence>MLATKFGLPGADHPNHQGASPRWIRRALEASLRRLGTDQLNPPMFDTANPANARRAEIIEALSKVASQAGIRLPQLAHAFVRAHPAVTSVIIGPRTPQQLQDSIAAADIVLSDDVLDAIDAIVPPGTDVNPADTYNATPPSIADPRQRRQAA</sequence>
<dbReference type="InterPro" id="IPR036812">
    <property type="entry name" value="NAD(P)_OxRdtase_dom_sf"/>
</dbReference>
<feature type="region of interest" description="Disordered" evidence="2">
    <location>
        <begin position="1"/>
        <end position="20"/>
    </location>
</feature>
<accession>A0ABS4TRS6</accession>
<evidence type="ECO:0000256" key="2">
    <source>
        <dbReference type="SAM" id="MobiDB-lite"/>
    </source>
</evidence>
<proteinExistence type="predicted"/>
<keyword evidence="1" id="KW-0560">Oxidoreductase</keyword>
<evidence type="ECO:0000313" key="5">
    <source>
        <dbReference type="Proteomes" id="UP001519332"/>
    </source>
</evidence>
<feature type="region of interest" description="Disordered" evidence="2">
    <location>
        <begin position="127"/>
        <end position="152"/>
    </location>
</feature>
<dbReference type="InterPro" id="IPR023210">
    <property type="entry name" value="NADP_OxRdtase_dom"/>
</dbReference>
<protein>
    <submittedName>
        <fullName evidence="4">Aryl-alcohol dehydrogenase-like predicted oxidoreductase</fullName>
    </submittedName>
</protein>
<feature type="domain" description="NADP-dependent oxidoreductase" evidence="3">
    <location>
        <begin position="52"/>
        <end position="122"/>
    </location>
</feature>
<evidence type="ECO:0000259" key="3">
    <source>
        <dbReference type="Pfam" id="PF00248"/>
    </source>
</evidence>